<dbReference type="RefSeq" id="WP_119367142.1">
    <property type="nucleotide sequence ID" value="NZ_QXDJ01000003.1"/>
</dbReference>
<reference evidence="1 2" key="1">
    <citation type="submission" date="2018-08" db="EMBL/GenBank/DDBJ databases">
        <title>Genome of Clostridium chromiireducens C1, DSM12136.</title>
        <authorList>
            <person name="Xing M."/>
            <person name="Wei Y."/>
            <person name="Ang E.L."/>
            <person name="Zhao H."/>
            <person name="Zhang Y."/>
        </authorList>
    </citation>
    <scope>NUCLEOTIDE SEQUENCE [LARGE SCALE GENOMIC DNA]</scope>
    <source>
        <strain evidence="1 2">C1</strain>
    </source>
</reference>
<protein>
    <submittedName>
        <fullName evidence="1">Fe-only nitrogenase accessory protein AnfO</fullName>
    </submittedName>
</protein>
<comment type="caution">
    <text evidence="1">The sequence shown here is derived from an EMBL/GenBank/DDBJ whole genome shotgun (WGS) entry which is preliminary data.</text>
</comment>
<dbReference type="Pfam" id="PF09582">
    <property type="entry name" value="AnfO_nitrog"/>
    <property type="match status" value="1"/>
</dbReference>
<accession>A0A399IMX9</accession>
<dbReference type="NCBIfam" id="TIGR02940">
    <property type="entry name" value="anfO_nitrog"/>
    <property type="match status" value="1"/>
</dbReference>
<dbReference type="AlphaFoldDB" id="A0A399IMX9"/>
<dbReference type="EMBL" id="QXDJ01000003">
    <property type="protein sequence ID" value="RII34380.1"/>
    <property type="molecule type" value="Genomic_DNA"/>
</dbReference>
<organism evidence="1 2">
    <name type="scientific">Clostridium chromiireducens</name>
    <dbReference type="NCBI Taxonomy" id="225345"/>
    <lineage>
        <taxon>Bacteria</taxon>
        <taxon>Bacillati</taxon>
        <taxon>Bacillota</taxon>
        <taxon>Clostridia</taxon>
        <taxon>Eubacteriales</taxon>
        <taxon>Clostridiaceae</taxon>
        <taxon>Clostridium</taxon>
    </lineage>
</organism>
<evidence type="ECO:0000313" key="2">
    <source>
        <dbReference type="Proteomes" id="UP000265930"/>
    </source>
</evidence>
<gene>
    <name evidence="1" type="primary">anfO</name>
    <name evidence="1" type="ORF">D2A34_14645</name>
</gene>
<sequence length="211" mass="24202">MNSIAVLLNGNGETCSWLDDGEIKLYKRENQEWIESKSLPYSISTNSNIINIRKNLSDLVEKLDDCKVLVAKEVSGQLFSILESYFFNVYELSGTPSNFLESVLISETKLQKEEKLLASQASNKFFPEKIDNYGNYTIDLKKLLQEDGTVSSKQILIPFLKDEEFESLEVVCDHVPKWFDRELAHMGYNFHTITRKDGNISVSIFPKRNSK</sequence>
<dbReference type="InterPro" id="IPR014287">
    <property type="entry name" value="Nase_Fe-Fe_AnfO"/>
</dbReference>
<name>A0A399IMX9_9CLOT</name>
<dbReference type="Proteomes" id="UP000265930">
    <property type="component" value="Unassembled WGS sequence"/>
</dbReference>
<evidence type="ECO:0000313" key="1">
    <source>
        <dbReference type="EMBL" id="RII34380.1"/>
    </source>
</evidence>
<proteinExistence type="predicted"/>